<name>A0ABN8J6N8_9NEOP</name>
<accession>A0ABN8J6N8</accession>
<reference evidence="1" key="1">
    <citation type="submission" date="2022-03" db="EMBL/GenBank/DDBJ databases">
        <authorList>
            <person name="Martin H S."/>
        </authorList>
    </citation>
    <scope>NUCLEOTIDE SEQUENCE</scope>
</reference>
<keyword evidence="2" id="KW-1185">Reference proteome</keyword>
<dbReference type="Proteomes" id="UP000837857">
    <property type="component" value="Chromosome 8"/>
</dbReference>
<gene>
    <name evidence="1" type="ORF">IPOD504_LOCUS16546</name>
</gene>
<protein>
    <submittedName>
        <fullName evidence="1">Uncharacterized protein</fullName>
    </submittedName>
</protein>
<evidence type="ECO:0000313" key="2">
    <source>
        <dbReference type="Proteomes" id="UP000837857"/>
    </source>
</evidence>
<dbReference type="EMBL" id="OW152820">
    <property type="protein sequence ID" value="CAH2075157.1"/>
    <property type="molecule type" value="Genomic_DNA"/>
</dbReference>
<feature type="non-terminal residue" evidence="1">
    <location>
        <position position="75"/>
    </location>
</feature>
<evidence type="ECO:0000313" key="1">
    <source>
        <dbReference type="EMBL" id="CAH2075157.1"/>
    </source>
</evidence>
<sequence>MRVCASVKQRGGGTLANSTVQSCAPARAPVVDPCARAMPSTALCNATLTLGCGKRDPIPNVTAARLTTDDVLFRS</sequence>
<proteinExistence type="predicted"/>
<organism evidence="1 2">
    <name type="scientific">Iphiclides podalirius</name>
    <name type="common">scarce swallowtail</name>
    <dbReference type="NCBI Taxonomy" id="110791"/>
    <lineage>
        <taxon>Eukaryota</taxon>
        <taxon>Metazoa</taxon>
        <taxon>Ecdysozoa</taxon>
        <taxon>Arthropoda</taxon>
        <taxon>Hexapoda</taxon>
        <taxon>Insecta</taxon>
        <taxon>Pterygota</taxon>
        <taxon>Neoptera</taxon>
        <taxon>Endopterygota</taxon>
        <taxon>Lepidoptera</taxon>
        <taxon>Glossata</taxon>
        <taxon>Ditrysia</taxon>
        <taxon>Papilionoidea</taxon>
        <taxon>Papilionidae</taxon>
        <taxon>Papilioninae</taxon>
        <taxon>Iphiclides</taxon>
    </lineage>
</organism>
<dbReference type="PROSITE" id="PS51257">
    <property type="entry name" value="PROKAR_LIPOPROTEIN"/>
    <property type="match status" value="1"/>
</dbReference>